<feature type="domain" description="Tyrosine specific protein phosphatases" evidence="2">
    <location>
        <begin position="129"/>
        <end position="204"/>
    </location>
</feature>
<dbReference type="InterPro" id="IPR026893">
    <property type="entry name" value="Tyr/Ser_Pase_IphP-type"/>
</dbReference>
<proteinExistence type="inferred from homology"/>
<name>A0A918E025_9ACTN</name>
<dbReference type="AlphaFoldDB" id="A0A918E025"/>
<dbReference type="PANTHER" id="PTHR31126">
    <property type="entry name" value="TYROSINE-PROTEIN PHOSPHATASE"/>
    <property type="match status" value="1"/>
</dbReference>
<evidence type="ECO:0000256" key="1">
    <source>
        <dbReference type="ARBA" id="ARBA00009580"/>
    </source>
</evidence>
<organism evidence="3 4">
    <name type="scientific">Wenjunlia tyrosinilytica</name>
    <dbReference type="NCBI Taxonomy" id="1544741"/>
    <lineage>
        <taxon>Bacteria</taxon>
        <taxon>Bacillati</taxon>
        <taxon>Actinomycetota</taxon>
        <taxon>Actinomycetes</taxon>
        <taxon>Kitasatosporales</taxon>
        <taxon>Streptomycetaceae</taxon>
        <taxon>Wenjunlia</taxon>
    </lineage>
</organism>
<dbReference type="Pfam" id="PF13350">
    <property type="entry name" value="Y_phosphatase3"/>
    <property type="match status" value="1"/>
</dbReference>
<dbReference type="Proteomes" id="UP000641932">
    <property type="component" value="Unassembled WGS sequence"/>
</dbReference>
<dbReference type="RefSeq" id="WP_189134405.1">
    <property type="nucleotide sequence ID" value="NZ_BMMS01000027.1"/>
</dbReference>
<reference evidence="3" key="2">
    <citation type="submission" date="2020-09" db="EMBL/GenBank/DDBJ databases">
        <authorList>
            <person name="Sun Q."/>
            <person name="Zhou Y."/>
        </authorList>
    </citation>
    <scope>NUCLEOTIDE SEQUENCE</scope>
    <source>
        <strain evidence="3">CGMCC 4.7201</strain>
    </source>
</reference>
<evidence type="ECO:0000313" key="3">
    <source>
        <dbReference type="EMBL" id="GGO95812.1"/>
    </source>
</evidence>
<dbReference type="Gene3D" id="3.90.190.10">
    <property type="entry name" value="Protein tyrosine phosphatase superfamily"/>
    <property type="match status" value="1"/>
</dbReference>
<dbReference type="PANTHER" id="PTHR31126:SF1">
    <property type="entry name" value="TYROSINE SPECIFIC PROTEIN PHOSPHATASES DOMAIN-CONTAINING PROTEIN"/>
    <property type="match status" value="1"/>
</dbReference>
<evidence type="ECO:0000259" key="2">
    <source>
        <dbReference type="PROSITE" id="PS50056"/>
    </source>
</evidence>
<dbReference type="SUPFAM" id="SSF52799">
    <property type="entry name" value="(Phosphotyrosine protein) phosphatases II"/>
    <property type="match status" value="1"/>
</dbReference>
<protein>
    <submittedName>
        <fullName evidence="3">Protein-tyrosine-phosphatase</fullName>
    </submittedName>
</protein>
<dbReference type="InterPro" id="IPR000387">
    <property type="entry name" value="Tyr_Pase_dom"/>
</dbReference>
<dbReference type="GO" id="GO:0004721">
    <property type="term" value="F:phosphoprotein phosphatase activity"/>
    <property type="evidence" value="ECO:0007669"/>
    <property type="project" value="InterPro"/>
</dbReference>
<dbReference type="PROSITE" id="PS50056">
    <property type="entry name" value="TYR_PHOSPHATASE_2"/>
    <property type="match status" value="1"/>
</dbReference>
<dbReference type="EMBL" id="BMMS01000027">
    <property type="protein sequence ID" value="GGO95812.1"/>
    <property type="molecule type" value="Genomic_DNA"/>
</dbReference>
<reference evidence="3" key="1">
    <citation type="journal article" date="2014" name="Int. J. Syst. Evol. Microbiol.">
        <title>Complete genome sequence of Corynebacterium casei LMG S-19264T (=DSM 44701T), isolated from a smear-ripened cheese.</title>
        <authorList>
            <consortium name="US DOE Joint Genome Institute (JGI-PGF)"/>
            <person name="Walter F."/>
            <person name="Albersmeier A."/>
            <person name="Kalinowski J."/>
            <person name="Ruckert C."/>
        </authorList>
    </citation>
    <scope>NUCLEOTIDE SEQUENCE</scope>
    <source>
        <strain evidence="3">CGMCC 4.7201</strain>
    </source>
</reference>
<accession>A0A918E025</accession>
<comment type="caution">
    <text evidence="3">The sequence shown here is derived from an EMBL/GenBank/DDBJ whole genome shotgun (WGS) entry which is preliminary data.</text>
</comment>
<sequence length="272" mass="30833">MSQEIFETVPTEPGLEGVRNFRDVGGLPTADGRRVRSGRLFRSGHLAFATEEDARFLRGLGLRFVFDFRNDSDIELEGPDVDLPGVRHVRMPLSDPAHGAEFWKTVRDGDVAALRERLGEGRAGTRMQKSYRRMVRERTAEHSRLLRTLAEEDGLPALMHCAAGKDRAGMSIVVVLLALGVERDAIEADYLRSNEVRNRYRLRRDDGSTHRSNGEALELLRPLFEARVEYLESAYQSIEEHWGSTERYLTEGLDCGPQRRERLRALLLDGEG</sequence>
<keyword evidence="4" id="KW-1185">Reference proteome</keyword>
<evidence type="ECO:0000313" key="4">
    <source>
        <dbReference type="Proteomes" id="UP000641932"/>
    </source>
</evidence>
<dbReference type="InterPro" id="IPR029021">
    <property type="entry name" value="Prot-tyrosine_phosphatase-like"/>
</dbReference>
<comment type="similarity">
    <text evidence="1">Belongs to the protein-tyrosine phosphatase family.</text>
</comment>
<gene>
    <name evidence="3" type="ORF">GCM10012280_53840</name>
</gene>